<dbReference type="AlphaFoldDB" id="A0A5R8M1R1"/>
<gene>
    <name evidence="2" type="ORF">FEI14_01150</name>
    <name evidence="1" type="ORF">FEI15_07985</name>
</gene>
<protein>
    <submittedName>
        <fullName evidence="2">Uncharacterized protein</fullName>
    </submittedName>
</protein>
<accession>A0A5R8M1R1</accession>
<sequence length="65" mass="7440">MAGLWPFRSEVLMCRFLGLRARFHGSVGTMARSWPLRLRSLHVDFCASERVRGSIGQTFLKRACL</sequence>
<evidence type="ECO:0000313" key="1">
    <source>
        <dbReference type="EMBL" id="TLF39380.1"/>
    </source>
</evidence>
<evidence type="ECO:0000313" key="3">
    <source>
        <dbReference type="Proteomes" id="UP000307781"/>
    </source>
</evidence>
<name>A0A5R8M1R1_LACZE</name>
<dbReference type="EMBL" id="VBWO01000006">
    <property type="protein sequence ID" value="TLF39380.1"/>
    <property type="molecule type" value="Genomic_DNA"/>
</dbReference>
<dbReference type="Proteomes" id="UP000307781">
    <property type="component" value="Unassembled WGS sequence"/>
</dbReference>
<dbReference type="NCBIfam" id="NF040518">
    <property type="entry name" value="Lacto_Palin_RP3"/>
    <property type="match status" value="1"/>
</dbReference>
<evidence type="ECO:0000313" key="2">
    <source>
        <dbReference type="EMBL" id="TLF43516.1"/>
    </source>
</evidence>
<proteinExistence type="predicted"/>
<reference evidence="3 4" key="1">
    <citation type="submission" date="2019-05" db="EMBL/GenBank/DDBJ databases">
        <title>Genome-based reclassification of Lactobacillus casei as Lactobacillus casei subsp. casei. subsp.nov., description of Lactobacillus casei subsp. zeae subsp. nov., and emended description of Lactobacillus casei.</title>
        <authorList>
            <person name="Huang C.-H."/>
        </authorList>
    </citation>
    <scope>NUCLEOTIDE SEQUENCE [LARGE SCALE GENOMIC DNA]</scope>
    <source>
        <strain evidence="1 4">CRBIP24.44</strain>
        <strain evidence="2 3">CRBIP24.58</strain>
    </source>
</reference>
<dbReference type="EMBL" id="VBWN01000001">
    <property type="protein sequence ID" value="TLF43516.1"/>
    <property type="molecule type" value="Genomic_DNA"/>
</dbReference>
<comment type="caution">
    <text evidence="2">The sequence shown here is derived from an EMBL/GenBank/DDBJ whole genome shotgun (WGS) entry which is preliminary data.</text>
</comment>
<evidence type="ECO:0000313" key="4">
    <source>
        <dbReference type="Proteomes" id="UP000309885"/>
    </source>
</evidence>
<dbReference type="AntiFam" id="ANF00268">
    <property type="entry name" value="DNA repeat translations related to WP_015765070.1"/>
</dbReference>
<organism evidence="2 3">
    <name type="scientific">Lacticaseibacillus zeae</name>
    <name type="common">Lactobacillus zeae</name>
    <dbReference type="NCBI Taxonomy" id="57037"/>
    <lineage>
        <taxon>Bacteria</taxon>
        <taxon>Bacillati</taxon>
        <taxon>Bacillota</taxon>
        <taxon>Bacilli</taxon>
        <taxon>Lactobacillales</taxon>
        <taxon>Lactobacillaceae</taxon>
        <taxon>Lacticaseibacillus</taxon>
    </lineage>
</organism>
<dbReference type="Proteomes" id="UP000309885">
    <property type="component" value="Unassembled WGS sequence"/>
</dbReference>